<dbReference type="PaxDb" id="2903-EOD34143"/>
<proteinExistence type="predicted"/>
<evidence type="ECO:0000313" key="1">
    <source>
        <dbReference type="EnsemblProtists" id="EOD34143"/>
    </source>
</evidence>
<dbReference type="RefSeq" id="XP_005786572.1">
    <property type="nucleotide sequence ID" value="XM_005786515.1"/>
</dbReference>
<evidence type="ECO:0000313" key="2">
    <source>
        <dbReference type="Proteomes" id="UP000013827"/>
    </source>
</evidence>
<dbReference type="HOGENOM" id="CLU_691583_0_0_1"/>
<dbReference type="EnsemblProtists" id="EOD34143">
    <property type="protein sequence ID" value="EOD34143"/>
    <property type="gene ID" value="EMIHUDRAFT_228801"/>
</dbReference>
<keyword evidence="2" id="KW-1185">Reference proteome</keyword>
<protein>
    <submittedName>
        <fullName evidence="1">Uncharacterized protein</fullName>
    </submittedName>
</protein>
<dbReference type="KEGG" id="ehx:EMIHUDRAFT_228801"/>
<dbReference type="GeneID" id="17279414"/>
<name>A0A0D3KEF8_EMIH1</name>
<dbReference type="Proteomes" id="UP000013827">
    <property type="component" value="Unassembled WGS sequence"/>
</dbReference>
<organism evidence="1 2">
    <name type="scientific">Emiliania huxleyi (strain CCMP1516)</name>
    <dbReference type="NCBI Taxonomy" id="280463"/>
    <lineage>
        <taxon>Eukaryota</taxon>
        <taxon>Haptista</taxon>
        <taxon>Haptophyta</taxon>
        <taxon>Prymnesiophyceae</taxon>
        <taxon>Isochrysidales</taxon>
        <taxon>Noelaerhabdaceae</taxon>
        <taxon>Emiliania</taxon>
    </lineage>
</organism>
<sequence length="399" mass="44334">MLEAGRACQVRVRYWSAALNRSYTLRHGIPLVESVLIGHNSDLRFAEVGAVYDKEVLESPPAVRGERTCGASHLIVVHGNGDATAKGFLPSLESRGMESVVLVQIGDPPLPQPSAAARLNDSRLAAWFVSSPRLSHPKLHPFPRGVFNTDTTDRMLRAGEASGRGLERRERPLLLWCSCMTLYGRYDGRRIPPAARRATKMEALRKNGASEQILDSKFVFSPWGTGHNNHREWEALASGATSIQSRRRPCFPPTTPPGMPVVQVEDWANVTTDFLEHTWERMQRQEFDLAKAFFPYWLDALLQSIHSRQLKSNFHSMRLAPDCELGERALQLRPQWLSSARARSPELGAAGGHGQQQRFDASLGAGGQCSGGAVAVRRARDGLQLHWQLPERVWSAAIV</sequence>
<reference evidence="2" key="1">
    <citation type="journal article" date="2013" name="Nature">
        <title>Pan genome of the phytoplankton Emiliania underpins its global distribution.</title>
        <authorList>
            <person name="Read B.A."/>
            <person name="Kegel J."/>
            <person name="Klute M.J."/>
            <person name="Kuo A."/>
            <person name="Lefebvre S.C."/>
            <person name="Maumus F."/>
            <person name="Mayer C."/>
            <person name="Miller J."/>
            <person name="Monier A."/>
            <person name="Salamov A."/>
            <person name="Young J."/>
            <person name="Aguilar M."/>
            <person name="Claverie J.M."/>
            <person name="Frickenhaus S."/>
            <person name="Gonzalez K."/>
            <person name="Herman E.K."/>
            <person name="Lin Y.C."/>
            <person name="Napier J."/>
            <person name="Ogata H."/>
            <person name="Sarno A.F."/>
            <person name="Shmutz J."/>
            <person name="Schroeder D."/>
            <person name="de Vargas C."/>
            <person name="Verret F."/>
            <person name="von Dassow P."/>
            <person name="Valentin K."/>
            <person name="Van de Peer Y."/>
            <person name="Wheeler G."/>
            <person name="Dacks J.B."/>
            <person name="Delwiche C.F."/>
            <person name="Dyhrman S.T."/>
            <person name="Glockner G."/>
            <person name="John U."/>
            <person name="Richards T."/>
            <person name="Worden A.Z."/>
            <person name="Zhang X."/>
            <person name="Grigoriev I.V."/>
            <person name="Allen A.E."/>
            <person name="Bidle K."/>
            <person name="Borodovsky M."/>
            <person name="Bowler C."/>
            <person name="Brownlee C."/>
            <person name="Cock J.M."/>
            <person name="Elias M."/>
            <person name="Gladyshev V.N."/>
            <person name="Groth M."/>
            <person name="Guda C."/>
            <person name="Hadaegh A."/>
            <person name="Iglesias-Rodriguez M.D."/>
            <person name="Jenkins J."/>
            <person name="Jones B.M."/>
            <person name="Lawson T."/>
            <person name="Leese F."/>
            <person name="Lindquist E."/>
            <person name="Lobanov A."/>
            <person name="Lomsadze A."/>
            <person name="Malik S.B."/>
            <person name="Marsh M.E."/>
            <person name="Mackinder L."/>
            <person name="Mock T."/>
            <person name="Mueller-Roeber B."/>
            <person name="Pagarete A."/>
            <person name="Parker M."/>
            <person name="Probert I."/>
            <person name="Quesneville H."/>
            <person name="Raines C."/>
            <person name="Rensing S.A."/>
            <person name="Riano-Pachon D.M."/>
            <person name="Richier S."/>
            <person name="Rokitta S."/>
            <person name="Shiraiwa Y."/>
            <person name="Soanes D.M."/>
            <person name="van der Giezen M."/>
            <person name="Wahlund T.M."/>
            <person name="Williams B."/>
            <person name="Wilson W."/>
            <person name="Wolfe G."/>
            <person name="Wurch L.L."/>
        </authorList>
    </citation>
    <scope>NUCLEOTIDE SEQUENCE</scope>
</reference>
<dbReference type="AlphaFoldDB" id="A0A0D3KEF8"/>
<accession>A0A0D3KEF8</accession>
<reference evidence="1" key="2">
    <citation type="submission" date="2024-10" db="UniProtKB">
        <authorList>
            <consortium name="EnsemblProtists"/>
        </authorList>
    </citation>
    <scope>IDENTIFICATION</scope>
</reference>